<organism evidence="1 2">
    <name type="scientific">Roseibium suaedae</name>
    <dbReference type="NCBI Taxonomy" id="735517"/>
    <lineage>
        <taxon>Bacteria</taxon>
        <taxon>Pseudomonadati</taxon>
        <taxon>Pseudomonadota</taxon>
        <taxon>Alphaproteobacteria</taxon>
        <taxon>Hyphomicrobiales</taxon>
        <taxon>Stappiaceae</taxon>
        <taxon>Roseibium</taxon>
    </lineage>
</organism>
<dbReference type="PANTHER" id="PTHR13696:SF96">
    <property type="entry name" value="COBQ_COBB_MIND_PARA NUCLEOTIDE BINDING DOMAIN-CONTAINING PROTEIN"/>
    <property type="match status" value="1"/>
</dbReference>
<dbReference type="InterPro" id="IPR009744">
    <property type="entry name" value="VirC1"/>
</dbReference>
<dbReference type="Pfam" id="PF07015">
    <property type="entry name" value="VirC1"/>
    <property type="match status" value="1"/>
</dbReference>
<dbReference type="RefSeq" id="WP_073010866.1">
    <property type="nucleotide sequence ID" value="NZ_FRBW01000001.1"/>
</dbReference>
<accession>A0A1M7BG09</accession>
<dbReference type="Gene3D" id="3.40.50.300">
    <property type="entry name" value="P-loop containing nucleotide triphosphate hydrolases"/>
    <property type="match status" value="1"/>
</dbReference>
<dbReference type="CDD" id="cd02042">
    <property type="entry name" value="ParAB_family"/>
    <property type="match status" value="1"/>
</dbReference>
<reference evidence="1 2" key="1">
    <citation type="submission" date="2016-11" db="EMBL/GenBank/DDBJ databases">
        <authorList>
            <person name="Jaros S."/>
            <person name="Januszkiewicz K."/>
            <person name="Wedrychowicz H."/>
        </authorList>
    </citation>
    <scope>NUCLEOTIDE SEQUENCE [LARGE SCALE GENOMIC DNA]</scope>
    <source>
        <strain evidence="1 2">DSM 22153</strain>
    </source>
</reference>
<dbReference type="InterPro" id="IPR050678">
    <property type="entry name" value="DNA_Partitioning_ATPase"/>
</dbReference>
<dbReference type="SUPFAM" id="SSF52540">
    <property type="entry name" value="P-loop containing nucleoside triphosphate hydrolases"/>
    <property type="match status" value="1"/>
</dbReference>
<name>A0A1M7BG09_9HYPH</name>
<protein>
    <submittedName>
        <fullName evidence="1">Chromosome partitioning protein</fullName>
    </submittedName>
</protein>
<proteinExistence type="predicted"/>
<gene>
    <name evidence="1" type="ORF">SAMN05444272_0826</name>
</gene>
<dbReference type="PIRSF" id="PIRSF009320">
    <property type="entry name" value="Nuc_binding_HP_1000"/>
    <property type="match status" value="1"/>
</dbReference>
<dbReference type="OrthoDB" id="113462at2"/>
<dbReference type="Proteomes" id="UP000186002">
    <property type="component" value="Unassembled WGS sequence"/>
</dbReference>
<keyword evidence="2" id="KW-1185">Reference proteome</keyword>
<dbReference type="PANTHER" id="PTHR13696">
    <property type="entry name" value="P-LOOP CONTAINING NUCLEOSIDE TRIPHOSPHATE HYDROLASE"/>
    <property type="match status" value="1"/>
</dbReference>
<evidence type="ECO:0000313" key="2">
    <source>
        <dbReference type="Proteomes" id="UP000186002"/>
    </source>
</evidence>
<dbReference type="EMBL" id="FRBW01000001">
    <property type="protein sequence ID" value="SHL53968.1"/>
    <property type="molecule type" value="Genomic_DNA"/>
</dbReference>
<dbReference type="STRING" id="735517.SAMN05444272_0826"/>
<sequence>MPVISFANAKGGAGKTTAALLLATEIADRGKRVTIFDADPQKWISTWADLPGRPRNISVVSQITPASLAEQIMDAAEDSDYVIVDLEGTENLIVANALSVSDLVVVPIQGSSMDARGGAKILTLIKKLEKVVKHDIRHCVALTRTNAAVTTRALKAVQEFLAVKGIDVLMTPIVERAAYRDLFEFGGGLRAQDPRQVTNLDKAQENAALFAAEILERVQVLPTRRWYHVFKRAG</sequence>
<dbReference type="InterPro" id="IPR027417">
    <property type="entry name" value="P-loop_NTPase"/>
</dbReference>
<evidence type="ECO:0000313" key="1">
    <source>
        <dbReference type="EMBL" id="SHL53968.1"/>
    </source>
</evidence>
<dbReference type="AlphaFoldDB" id="A0A1M7BG09"/>